<dbReference type="GO" id="GO:0009396">
    <property type="term" value="P:folic acid-containing compound biosynthetic process"/>
    <property type="evidence" value="ECO:0007669"/>
    <property type="project" value="TreeGrafter"/>
</dbReference>
<comment type="cofactor">
    <cofactor evidence="5">
        <name>Mg(2+)</name>
        <dbReference type="ChEBI" id="CHEBI:18420"/>
    </cofactor>
</comment>
<organism evidence="6 7">
    <name type="scientific">Reinekea forsetii</name>
    <dbReference type="NCBI Taxonomy" id="1336806"/>
    <lineage>
        <taxon>Bacteria</taxon>
        <taxon>Pseudomonadati</taxon>
        <taxon>Pseudomonadota</taxon>
        <taxon>Gammaproteobacteria</taxon>
        <taxon>Oceanospirillales</taxon>
        <taxon>Saccharospirillaceae</taxon>
        <taxon>Reinekea</taxon>
    </lineage>
</organism>
<gene>
    <name evidence="6" type="primary">ssrS</name>
    <name evidence="6" type="ORF">REIFOR_00104</name>
</gene>
<dbReference type="GO" id="GO:0035999">
    <property type="term" value="P:tetrahydrofolate interconversion"/>
    <property type="evidence" value="ECO:0007669"/>
    <property type="project" value="TreeGrafter"/>
</dbReference>
<keyword evidence="6" id="KW-0436">Ligase</keyword>
<evidence type="ECO:0000256" key="4">
    <source>
        <dbReference type="PIRSR" id="PIRSR006806-1"/>
    </source>
</evidence>
<dbReference type="GO" id="GO:0030272">
    <property type="term" value="F:5-formyltetrahydrofolate cyclo-ligase activity"/>
    <property type="evidence" value="ECO:0007669"/>
    <property type="project" value="UniProtKB-EC"/>
</dbReference>
<dbReference type="PANTHER" id="PTHR23407:SF1">
    <property type="entry name" value="5-FORMYLTETRAHYDROFOLATE CYCLO-LIGASE"/>
    <property type="match status" value="1"/>
</dbReference>
<dbReference type="SUPFAM" id="SSF100950">
    <property type="entry name" value="NagB/RpiA/CoA transferase-like"/>
    <property type="match status" value="1"/>
</dbReference>
<dbReference type="EC" id="6.3.3.2" evidence="5"/>
<dbReference type="PANTHER" id="PTHR23407">
    <property type="entry name" value="ATPASE INHIBITOR/5-FORMYLTETRAHYDROFOLATE CYCLO-LIGASE"/>
    <property type="match status" value="1"/>
</dbReference>
<dbReference type="NCBIfam" id="TIGR02727">
    <property type="entry name" value="MTHFS_bact"/>
    <property type="match status" value="1"/>
</dbReference>
<dbReference type="KEGG" id="rfo:REIFOR_00104"/>
<comment type="catalytic activity">
    <reaction evidence="5">
        <text>(6S)-5-formyl-5,6,7,8-tetrahydrofolate + ATP = (6R)-5,10-methenyltetrahydrofolate + ADP + phosphate</text>
        <dbReference type="Rhea" id="RHEA:10488"/>
        <dbReference type="ChEBI" id="CHEBI:30616"/>
        <dbReference type="ChEBI" id="CHEBI:43474"/>
        <dbReference type="ChEBI" id="CHEBI:57455"/>
        <dbReference type="ChEBI" id="CHEBI:57457"/>
        <dbReference type="ChEBI" id="CHEBI:456216"/>
        <dbReference type="EC" id="6.3.3.2"/>
    </reaction>
</comment>
<keyword evidence="7" id="KW-1185">Reference proteome</keyword>
<feature type="binding site" evidence="4">
    <location>
        <begin position="135"/>
        <end position="143"/>
    </location>
    <ligand>
        <name>ATP</name>
        <dbReference type="ChEBI" id="CHEBI:30616"/>
    </ligand>
</feature>
<evidence type="ECO:0000256" key="3">
    <source>
        <dbReference type="ARBA" id="ARBA00022840"/>
    </source>
</evidence>
<evidence type="ECO:0000256" key="1">
    <source>
        <dbReference type="ARBA" id="ARBA00010638"/>
    </source>
</evidence>
<dbReference type="EMBL" id="CP011797">
    <property type="protein sequence ID" value="ATX75282.1"/>
    <property type="molecule type" value="Genomic_DNA"/>
</dbReference>
<dbReference type="Pfam" id="PF01812">
    <property type="entry name" value="5-FTHF_cyc-lig"/>
    <property type="match status" value="1"/>
</dbReference>
<protein>
    <recommendedName>
        <fullName evidence="5">5-formyltetrahydrofolate cyclo-ligase</fullName>
        <ecNumber evidence="5">6.3.3.2</ecNumber>
    </recommendedName>
</protein>
<evidence type="ECO:0000256" key="2">
    <source>
        <dbReference type="ARBA" id="ARBA00022741"/>
    </source>
</evidence>
<dbReference type="OrthoDB" id="9801938at2"/>
<dbReference type="GO" id="GO:0046872">
    <property type="term" value="F:metal ion binding"/>
    <property type="evidence" value="ECO:0007669"/>
    <property type="project" value="UniProtKB-KW"/>
</dbReference>
<dbReference type="InterPro" id="IPR024185">
    <property type="entry name" value="FTHF_cligase-like_sf"/>
</dbReference>
<evidence type="ECO:0000313" key="7">
    <source>
        <dbReference type="Proteomes" id="UP000229757"/>
    </source>
</evidence>
<name>A0A2K8KKA7_9GAMM</name>
<reference evidence="6 7" key="1">
    <citation type="journal article" date="2017" name="Environ. Microbiol.">
        <title>Genomic and physiological analyses of 'Reinekea forsetii' reveal a versatile opportunistic lifestyle during spring algae blooms.</title>
        <authorList>
            <person name="Avci B."/>
            <person name="Hahnke R.L."/>
            <person name="Chafee M."/>
            <person name="Fischer T."/>
            <person name="Gruber-Vodicka H."/>
            <person name="Tegetmeyer H.E."/>
            <person name="Harder J."/>
            <person name="Fuchs B.M."/>
            <person name="Amann R.I."/>
            <person name="Teeling H."/>
        </authorList>
    </citation>
    <scope>NUCLEOTIDE SEQUENCE [LARGE SCALE GENOMIC DNA]</scope>
    <source>
        <strain evidence="6 7">Hel1_31_D35</strain>
    </source>
</reference>
<dbReference type="AlphaFoldDB" id="A0A2K8KKA7"/>
<dbReference type="Gene3D" id="3.40.50.10420">
    <property type="entry name" value="NagB/RpiA/CoA transferase-like"/>
    <property type="match status" value="1"/>
</dbReference>
<dbReference type="PIRSF" id="PIRSF006806">
    <property type="entry name" value="FTHF_cligase"/>
    <property type="match status" value="1"/>
</dbReference>
<sequence>MTTLTAKVQLRKQLRATRRGLTAEQQALAAERLLTVLRPLLGQGKKQRIALYTAMDGEIDLTPLVAACRRWRIELYLPVLHRFKNSLLFARYDADSPMQANKYGIPEPYQTALVKPWQLNLVLLPLVGFDPQGGRLGMGGGYYDRTFAGAARWPKRPAMLGVAHECQKVARIPLEPWDIQLDAIISDARVYRKGPIPAN</sequence>
<comment type="similarity">
    <text evidence="1 5">Belongs to the 5-formyltetrahydrofolate cyclo-ligase family.</text>
</comment>
<feature type="binding site" evidence="4">
    <location>
        <begin position="7"/>
        <end position="11"/>
    </location>
    <ligand>
        <name>ATP</name>
        <dbReference type="ChEBI" id="CHEBI:30616"/>
    </ligand>
</feature>
<evidence type="ECO:0000313" key="6">
    <source>
        <dbReference type="EMBL" id="ATX75282.1"/>
    </source>
</evidence>
<keyword evidence="2 4" id="KW-0547">Nucleotide-binding</keyword>
<keyword evidence="3 4" id="KW-0067">ATP-binding</keyword>
<keyword evidence="5" id="KW-0479">Metal-binding</keyword>
<dbReference type="InterPro" id="IPR002698">
    <property type="entry name" value="FTHF_cligase"/>
</dbReference>
<dbReference type="RefSeq" id="WP_100255700.1">
    <property type="nucleotide sequence ID" value="NZ_CP011797.1"/>
</dbReference>
<dbReference type="GO" id="GO:0005524">
    <property type="term" value="F:ATP binding"/>
    <property type="evidence" value="ECO:0007669"/>
    <property type="project" value="UniProtKB-KW"/>
</dbReference>
<proteinExistence type="inferred from homology"/>
<accession>A0A2K8KKA7</accession>
<keyword evidence="5" id="KW-0460">Magnesium</keyword>
<feature type="binding site" evidence="4">
    <location>
        <position position="58"/>
    </location>
    <ligand>
        <name>substrate</name>
    </ligand>
</feature>
<evidence type="ECO:0000256" key="5">
    <source>
        <dbReference type="RuleBase" id="RU361279"/>
    </source>
</evidence>
<dbReference type="InterPro" id="IPR037171">
    <property type="entry name" value="NagB/RpiA_transferase-like"/>
</dbReference>
<dbReference type="Proteomes" id="UP000229757">
    <property type="component" value="Chromosome"/>
</dbReference>